<accession>A0A8S5U696</accession>
<proteinExistence type="predicted"/>
<dbReference type="EMBL" id="BK016019">
    <property type="protein sequence ID" value="DAF89978.1"/>
    <property type="molecule type" value="Genomic_DNA"/>
</dbReference>
<dbReference type="SUPFAM" id="SSF46894">
    <property type="entry name" value="C-terminal effector domain of the bipartite response regulators"/>
    <property type="match status" value="1"/>
</dbReference>
<reference evidence="1" key="1">
    <citation type="journal article" date="2021" name="Proc. Natl. Acad. Sci. U.S.A.">
        <title>A Catalog of Tens of Thousands of Viruses from Human Metagenomes Reveals Hidden Associations with Chronic Diseases.</title>
        <authorList>
            <person name="Tisza M.J."/>
            <person name="Buck C.B."/>
        </authorList>
    </citation>
    <scope>NUCLEOTIDE SEQUENCE</scope>
    <source>
        <strain evidence="1">CtBCv9</strain>
    </source>
</reference>
<sequence length="72" mass="8623">MKYRYTVQQLQKMEQCRYLTDRERRVFNLVCRRGWAIEDAAAELYLSRSSVNACLRSIRDKAGISRPNKRRP</sequence>
<protein>
    <submittedName>
        <fullName evidence="1">Helix-turn-helix protein</fullName>
    </submittedName>
</protein>
<dbReference type="InterPro" id="IPR016032">
    <property type="entry name" value="Sig_transdc_resp-reg_C-effctor"/>
</dbReference>
<name>A0A8S5U696_9CAUD</name>
<dbReference type="GO" id="GO:0003677">
    <property type="term" value="F:DNA binding"/>
    <property type="evidence" value="ECO:0007669"/>
    <property type="project" value="InterPro"/>
</dbReference>
<dbReference type="Gene3D" id="1.10.10.10">
    <property type="entry name" value="Winged helix-like DNA-binding domain superfamily/Winged helix DNA-binding domain"/>
    <property type="match status" value="1"/>
</dbReference>
<organism evidence="1">
    <name type="scientific">Myoviridae sp. ctBCv9</name>
    <dbReference type="NCBI Taxonomy" id="2825045"/>
    <lineage>
        <taxon>Viruses</taxon>
        <taxon>Duplodnaviria</taxon>
        <taxon>Heunggongvirae</taxon>
        <taxon>Uroviricota</taxon>
        <taxon>Caudoviricetes</taxon>
    </lineage>
</organism>
<evidence type="ECO:0000313" key="1">
    <source>
        <dbReference type="EMBL" id="DAF89978.1"/>
    </source>
</evidence>
<dbReference type="GO" id="GO:0006355">
    <property type="term" value="P:regulation of DNA-templated transcription"/>
    <property type="evidence" value="ECO:0007669"/>
    <property type="project" value="InterPro"/>
</dbReference>
<dbReference type="InterPro" id="IPR036388">
    <property type="entry name" value="WH-like_DNA-bd_sf"/>
</dbReference>